<feature type="region of interest" description="Disordered" evidence="1">
    <location>
        <begin position="1"/>
        <end position="35"/>
    </location>
</feature>
<dbReference type="PANTHER" id="PTHR39441:SF1">
    <property type="entry name" value="DUF2252 DOMAIN-CONTAINING PROTEIN"/>
    <property type="match status" value="1"/>
</dbReference>
<evidence type="ECO:0000313" key="3">
    <source>
        <dbReference type="Proteomes" id="UP000494108"/>
    </source>
</evidence>
<evidence type="ECO:0000256" key="1">
    <source>
        <dbReference type="SAM" id="MobiDB-lite"/>
    </source>
</evidence>
<protein>
    <recommendedName>
        <fullName evidence="4">DUF2252 domain-containing protein</fullName>
    </recommendedName>
</protein>
<organism evidence="2 3">
    <name type="scientific">Achromobacter pestifer</name>
    <dbReference type="NCBI Taxonomy" id="1353889"/>
    <lineage>
        <taxon>Bacteria</taxon>
        <taxon>Pseudomonadati</taxon>
        <taxon>Pseudomonadota</taxon>
        <taxon>Betaproteobacteria</taxon>
        <taxon>Burkholderiales</taxon>
        <taxon>Alcaligenaceae</taxon>
        <taxon>Achromobacter</taxon>
    </lineage>
</organism>
<gene>
    <name evidence="2" type="ORF">LMG3431_03066</name>
</gene>
<dbReference type="RefSeq" id="WP_175175328.1">
    <property type="nucleotide sequence ID" value="NZ_CADIJX010000003.1"/>
</dbReference>
<dbReference type="AlphaFoldDB" id="A0A6S6ZNA6"/>
<dbReference type="PANTHER" id="PTHR39441">
    <property type="entry name" value="DUF2252 DOMAIN-CONTAINING PROTEIN"/>
    <property type="match status" value="1"/>
</dbReference>
<evidence type="ECO:0000313" key="2">
    <source>
        <dbReference type="EMBL" id="CAB3655275.1"/>
    </source>
</evidence>
<dbReference type="Proteomes" id="UP000494108">
    <property type="component" value="Unassembled WGS sequence"/>
</dbReference>
<sequence length="470" mass="52486">MLNTDSIQARKQHGLKARERAKRSSHGTAGNTDRDPIKLLRQSSADRVEALIPLRYGRMAASPFTFFRGSAILQAHDLAGTPVMGINIPVCGDAHLLNFGGFATPERQLLFDLNDFDEVATGPWEWDLKRLTASIAIAGQHLGFSRGDVADAVTAAAGEYRRRMAEYAQNSALDIWYEGITFDRMLQEASTPQGRRLIAKAMEKAASRTHESVLRKMAFQQDGRWQIRDAPPALFHPRGPNSLLDQSNSWPDTTAWKKKMAKCYGHYQDSLAPDRRELLRHFSIQDVVFKVVGVGSVGTRCLVVLLTDSWDNPLFLQIKEACRSVIARFTAAKAEPHEGCRVVNGQRLLQAASDIFLGWASGPRGRHYYFRQLRDMKVSADVEGFDARVLAGYARLCGWALARAHAKASGRAIELAAYMGRGDAFVDALVEYSQEYARQNEKDYRVFTDACRSGKLPLRTDEDMAADFRV</sequence>
<proteinExistence type="predicted"/>
<dbReference type="EMBL" id="CADIJX010000003">
    <property type="protein sequence ID" value="CAB3655275.1"/>
    <property type="molecule type" value="Genomic_DNA"/>
</dbReference>
<keyword evidence="3" id="KW-1185">Reference proteome</keyword>
<evidence type="ECO:0008006" key="4">
    <source>
        <dbReference type="Google" id="ProtNLM"/>
    </source>
</evidence>
<dbReference type="Pfam" id="PF10009">
    <property type="entry name" value="DUF2252"/>
    <property type="match status" value="1"/>
</dbReference>
<feature type="compositionally biased region" description="Basic residues" evidence="1">
    <location>
        <begin position="10"/>
        <end position="25"/>
    </location>
</feature>
<dbReference type="InterPro" id="IPR018721">
    <property type="entry name" value="DUF2252"/>
</dbReference>
<reference evidence="2 3" key="1">
    <citation type="submission" date="2020-04" db="EMBL/GenBank/DDBJ databases">
        <authorList>
            <person name="De Canck E."/>
        </authorList>
    </citation>
    <scope>NUCLEOTIDE SEQUENCE [LARGE SCALE GENOMIC DNA]</scope>
    <source>
        <strain evidence="2 3">LMG 3431</strain>
    </source>
</reference>
<accession>A0A6S6ZNA6</accession>
<name>A0A6S6ZNA6_9BURK</name>